<dbReference type="PANTHER" id="PTHR23119">
    <property type="entry name" value="DISCS LARGE"/>
    <property type="match status" value="1"/>
</dbReference>
<dbReference type="EMBL" id="KZ311515">
    <property type="protein sequence ID" value="KAG8240112.1"/>
    <property type="molecule type" value="Genomic_DNA"/>
</dbReference>
<dbReference type="Gene3D" id="2.30.42.10">
    <property type="match status" value="1"/>
</dbReference>
<evidence type="ECO:0000256" key="1">
    <source>
        <dbReference type="ARBA" id="ARBA00004370"/>
    </source>
</evidence>
<dbReference type="GO" id="GO:0099072">
    <property type="term" value="P:regulation of postsynaptic membrane neurotransmitter receptor levels"/>
    <property type="evidence" value="ECO:0007669"/>
    <property type="project" value="TreeGrafter"/>
</dbReference>
<proteinExistence type="predicted"/>
<dbReference type="GO" id="GO:0097120">
    <property type="term" value="P:receptor localization to synapse"/>
    <property type="evidence" value="ECO:0007669"/>
    <property type="project" value="TreeGrafter"/>
</dbReference>
<reference evidence="5" key="1">
    <citation type="submission" date="2013-04" db="EMBL/GenBank/DDBJ databases">
        <authorList>
            <person name="Qu J."/>
            <person name="Murali S.C."/>
            <person name="Bandaranaike D."/>
            <person name="Bellair M."/>
            <person name="Blankenburg K."/>
            <person name="Chao H."/>
            <person name="Dinh H."/>
            <person name="Doddapaneni H."/>
            <person name="Downs B."/>
            <person name="Dugan-Rocha S."/>
            <person name="Elkadiri S."/>
            <person name="Gnanaolivu R.D."/>
            <person name="Hernandez B."/>
            <person name="Javaid M."/>
            <person name="Jayaseelan J.C."/>
            <person name="Lee S."/>
            <person name="Li M."/>
            <person name="Ming W."/>
            <person name="Munidasa M."/>
            <person name="Muniz J."/>
            <person name="Nguyen L."/>
            <person name="Ongeri F."/>
            <person name="Osuji N."/>
            <person name="Pu L.-L."/>
            <person name="Puazo M."/>
            <person name="Qu C."/>
            <person name="Quiroz J."/>
            <person name="Raj R."/>
            <person name="Weissenberger G."/>
            <person name="Xin Y."/>
            <person name="Zou X."/>
            <person name="Han Y."/>
            <person name="Richards S."/>
            <person name="Worley K."/>
            <person name="Muzny D."/>
            <person name="Gibbs R."/>
        </authorList>
    </citation>
    <scope>NUCLEOTIDE SEQUENCE</scope>
    <source>
        <strain evidence="5">Sampled in the wild</strain>
    </source>
</reference>
<dbReference type="OrthoDB" id="78824at2759"/>
<dbReference type="InterPro" id="IPR050614">
    <property type="entry name" value="Synaptic_Scaffolding_LAP-MAGUK"/>
</dbReference>
<dbReference type="GO" id="GO:0098839">
    <property type="term" value="C:postsynaptic density membrane"/>
    <property type="evidence" value="ECO:0007669"/>
    <property type="project" value="TreeGrafter"/>
</dbReference>
<dbReference type="GO" id="GO:0045197">
    <property type="term" value="P:establishment or maintenance of epithelial cell apical/basal polarity"/>
    <property type="evidence" value="ECO:0007669"/>
    <property type="project" value="TreeGrafter"/>
</dbReference>
<dbReference type="GO" id="GO:0016323">
    <property type="term" value="C:basolateral plasma membrane"/>
    <property type="evidence" value="ECO:0007669"/>
    <property type="project" value="TreeGrafter"/>
</dbReference>
<evidence type="ECO:0000313" key="5">
    <source>
        <dbReference type="EMBL" id="KAG8240112.1"/>
    </source>
</evidence>
<dbReference type="Proteomes" id="UP000792457">
    <property type="component" value="Unassembled WGS sequence"/>
</dbReference>
<keyword evidence="2" id="KW-0472">Membrane</keyword>
<sequence length="114" mass="11494">MSEVFSLTIQEVRRRKNAPQSGTASTTALRPLSAATTGGGSSNALSGVGGGRLLELELLKGTKGLGFSIAGGIGNQHIPGDNGIYVTKIMEGGAAQADGRLCVGDKLVAVQNTP</sequence>
<name>A0A8K0PBF0_LADFU</name>
<evidence type="ECO:0000256" key="2">
    <source>
        <dbReference type="ARBA" id="ARBA00023136"/>
    </source>
</evidence>
<dbReference type="InterPro" id="IPR001478">
    <property type="entry name" value="PDZ"/>
</dbReference>
<dbReference type="InterPro" id="IPR036034">
    <property type="entry name" value="PDZ_sf"/>
</dbReference>
<accession>A0A8K0PBF0</accession>
<feature type="non-terminal residue" evidence="5">
    <location>
        <position position="1"/>
    </location>
</feature>
<protein>
    <recommendedName>
        <fullName evidence="4">PDZ domain-containing protein</fullName>
    </recommendedName>
</protein>
<dbReference type="PANTHER" id="PTHR23119:SF51">
    <property type="entry name" value="DISKS LARGE 1 TUMOR SUPPRESSOR PROTEIN"/>
    <property type="match status" value="1"/>
</dbReference>
<feature type="region of interest" description="Disordered" evidence="3">
    <location>
        <begin position="11"/>
        <end position="47"/>
    </location>
</feature>
<dbReference type="GO" id="GO:0098609">
    <property type="term" value="P:cell-cell adhesion"/>
    <property type="evidence" value="ECO:0007669"/>
    <property type="project" value="TreeGrafter"/>
</dbReference>
<organism evidence="5 6">
    <name type="scientific">Ladona fulva</name>
    <name type="common">Scarce chaser dragonfly</name>
    <name type="synonym">Libellula fulva</name>
    <dbReference type="NCBI Taxonomy" id="123851"/>
    <lineage>
        <taxon>Eukaryota</taxon>
        <taxon>Metazoa</taxon>
        <taxon>Ecdysozoa</taxon>
        <taxon>Arthropoda</taxon>
        <taxon>Hexapoda</taxon>
        <taxon>Insecta</taxon>
        <taxon>Pterygota</taxon>
        <taxon>Palaeoptera</taxon>
        <taxon>Odonata</taxon>
        <taxon>Epiprocta</taxon>
        <taxon>Anisoptera</taxon>
        <taxon>Libelluloidea</taxon>
        <taxon>Libellulidae</taxon>
        <taxon>Ladona</taxon>
    </lineage>
</organism>
<feature type="compositionally biased region" description="Gly residues" evidence="3">
    <location>
        <begin position="37"/>
        <end position="47"/>
    </location>
</feature>
<evidence type="ECO:0000256" key="3">
    <source>
        <dbReference type="SAM" id="MobiDB-lite"/>
    </source>
</evidence>
<keyword evidence="6" id="KW-1185">Reference proteome</keyword>
<dbReference type="Pfam" id="PF00595">
    <property type="entry name" value="PDZ"/>
    <property type="match status" value="1"/>
</dbReference>
<dbReference type="GO" id="GO:0043005">
    <property type="term" value="C:neuron projection"/>
    <property type="evidence" value="ECO:0007669"/>
    <property type="project" value="TreeGrafter"/>
</dbReference>
<comment type="subcellular location">
    <subcellularLocation>
        <location evidence="1">Membrane</location>
    </subcellularLocation>
</comment>
<reference evidence="5" key="2">
    <citation type="submission" date="2017-10" db="EMBL/GenBank/DDBJ databases">
        <title>Ladona fulva Genome sequencing and assembly.</title>
        <authorList>
            <person name="Murali S."/>
            <person name="Richards S."/>
            <person name="Bandaranaike D."/>
            <person name="Bellair M."/>
            <person name="Blankenburg K."/>
            <person name="Chao H."/>
            <person name="Dinh H."/>
            <person name="Doddapaneni H."/>
            <person name="Dugan-Rocha S."/>
            <person name="Elkadiri S."/>
            <person name="Gnanaolivu R."/>
            <person name="Hernandez B."/>
            <person name="Skinner E."/>
            <person name="Javaid M."/>
            <person name="Lee S."/>
            <person name="Li M."/>
            <person name="Ming W."/>
            <person name="Munidasa M."/>
            <person name="Muniz J."/>
            <person name="Nguyen L."/>
            <person name="Hughes D."/>
            <person name="Osuji N."/>
            <person name="Pu L.-L."/>
            <person name="Puazo M."/>
            <person name="Qu C."/>
            <person name="Quiroz J."/>
            <person name="Raj R."/>
            <person name="Weissenberger G."/>
            <person name="Xin Y."/>
            <person name="Zou X."/>
            <person name="Han Y."/>
            <person name="Worley K."/>
            <person name="Muzny D."/>
            <person name="Gibbs R."/>
        </authorList>
    </citation>
    <scope>NUCLEOTIDE SEQUENCE</scope>
    <source>
        <strain evidence="5">Sampled in the wild</strain>
    </source>
</reference>
<feature type="domain" description="PDZ" evidence="4">
    <location>
        <begin position="55"/>
        <end position="114"/>
    </location>
</feature>
<dbReference type="GO" id="GO:0019901">
    <property type="term" value="F:protein kinase binding"/>
    <property type="evidence" value="ECO:0007669"/>
    <property type="project" value="TreeGrafter"/>
</dbReference>
<feature type="compositionally biased region" description="Polar residues" evidence="3">
    <location>
        <begin position="18"/>
        <end position="28"/>
    </location>
</feature>
<comment type="caution">
    <text evidence="5">The sequence shown here is derived from an EMBL/GenBank/DDBJ whole genome shotgun (WGS) entry which is preliminary data.</text>
</comment>
<evidence type="ECO:0000259" key="4">
    <source>
        <dbReference type="PROSITE" id="PS50106"/>
    </source>
</evidence>
<dbReference type="GO" id="GO:0007268">
    <property type="term" value="P:chemical synaptic transmission"/>
    <property type="evidence" value="ECO:0007669"/>
    <property type="project" value="TreeGrafter"/>
</dbReference>
<dbReference type="AlphaFoldDB" id="A0A8K0PBF0"/>
<dbReference type="SUPFAM" id="SSF50156">
    <property type="entry name" value="PDZ domain-like"/>
    <property type="match status" value="1"/>
</dbReference>
<dbReference type="PROSITE" id="PS50106">
    <property type="entry name" value="PDZ"/>
    <property type="match status" value="1"/>
</dbReference>
<dbReference type="GO" id="GO:0043113">
    <property type="term" value="P:receptor clustering"/>
    <property type="evidence" value="ECO:0007669"/>
    <property type="project" value="TreeGrafter"/>
</dbReference>
<evidence type="ECO:0000313" key="6">
    <source>
        <dbReference type="Proteomes" id="UP000792457"/>
    </source>
</evidence>
<dbReference type="GO" id="GO:0031594">
    <property type="term" value="C:neuromuscular junction"/>
    <property type="evidence" value="ECO:0007669"/>
    <property type="project" value="TreeGrafter"/>
</dbReference>
<gene>
    <name evidence="5" type="ORF">J437_LFUL019663</name>
</gene>